<dbReference type="Pfam" id="PF05572">
    <property type="entry name" value="Peptidase_M43"/>
    <property type="match status" value="1"/>
</dbReference>
<name>A0ABW3YA60_9ACTN</name>
<evidence type="ECO:0000256" key="1">
    <source>
        <dbReference type="ARBA" id="ARBA00008721"/>
    </source>
</evidence>
<accession>A0ABW3YA60</accession>
<keyword evidence="4" id="KW-0732">Signal</keyword>
<gene>
    <name evidence="11" type="ORF">ACFQ4H_09005</name>
</gene>
<keyword evidence="12" id="KW-1185">Reference proteome</keyword>
<evidence type="ECO:0000256" key="2">
    <source>
        <dbReference type="ARBA" id="ARBA00022670"/>
    </source>
</evidence>
<dbReference type="InterPro" id="IPR024079">
    <property type="entry name" value="MetalloPept_cat_dom_sf"/>
</dbReference>
<dbReference type="InterPro" id="IPR008754">
    <property type="entry name" value="Peptidase_M43"/>
</dbReference>
<evidence type="ECO:0000256" key="3">
    <source>
        <dbReference type="ARBA" id="ARBA00022723"/>
    </source>
</evidence>
<dbReference type="Proteomes" id="UP001597260">
    <property type="component" value="Unassembled WGS sequence"/>
</dbReference>
<evidence type="ECO:0000256" key="4">
    <source>
        <dbReference type="ARBA" id="ARBA00022729"/>
    </source>
</evidence>
<protein>
    <submittedName>
        <fullName evidence="11">Zinc metalloprotease</fullName>
    </submittedName>
</protein>
<keyword evidence="5" id="KW-0378">Hydrolase</keyword>
<evidence type="ECO:0000256" key="6">
    <source>
        <dbReference type="ARBA" id="ARBA00022833"/>
    </source>
</evidence>
<keyword evidence="7 11" id="KW-0482">Metalloprotease</keyword>
<keyword evidence="6" id="KW-0862">Zinc</keyword>
<dbReference type="PANTHER" id="PTHR47466">
    <property type="match status" value="1"/>
</dbReference>
<evidence type="ECO:0000259" key="10">
    <source>
        <dbReference type="Pfam" id="PF05572"/>
    </source>
</evidence>
<evidence type="ECO:0000256" key="9">
    <source>
        <dbReference type="SAM" id="MobiDB-lite"/>
    </source>
</evidence>
<reference evidence="12" key="1">
    <citation type="journal article" date="2019" name="Int. J. Syst. Evol. Microbiol.">
        <title>The Global Catalogue of Microorganisms (GCM) 10K type strain sequencing project: providing services to taxonomists for standard genome sequencing and annotation.</title>
        <authorList>
            <consortium name="The Broad Institute Genomics Platform"/>
            <consortium name="The Broad Institute Genome Sequencing Center for Infectious Disease"/>
            <person name="Wu L."/>
            <person name="Ma J."/>
        </authorList>
    </citation>
    <scope>NUCLEOTIDE SEQUENCE [LARGE SCALE GENOMIC DNA]</scope>
    <source>
        <strain evidence="12">JCM 31037</strain>
    </source>
</reference>
<evidence type="ECO:0000256" key="5">
    <source>
        <dbReference type="ARBA" id="ARBA00022801"/>
    </source>
</evidence>
<keyword evidence="2" id="KW-0645">Protease</keyword>
<evidence type="ECO:0000256" key="7">
    <source>
        <dbReference type="ARBA" id="ARBA00023049"/>
    </source>
</evidence>
<dbReference type="RefSeq" id="WP_377569155.1">
    <property type="nucleotide sequence ID" value="NZ_JBHTMP010000010.1"/>
</dbReference>
<evidence type="ECO:0000256" key="8">
    <source>
        <dbReference type="ARBA" id="ARBA00023157"/>
    </source>
</evidence>
<comment type="similarity">
    <text evidence="1">Belongs to the peptidase M43B family.</text>
</comment>
<evidence type="ECO:0000313" key="12">
    <source>
        <dbReference type="Proteomes" id="UP001597260"/>
    </source>
</evidence>
<dbReference type="CDD" id="cd04275">
    <property type="entry name" value="ZnMc_pappalysin_like"/>
    <property type="match status" value="1"/>
</dbReference>
<keyword evidence="8" id="KW-1015">Disulfide bond</keyword>
<dbReference type="GO" id="GO:0008237">
    <property type="term" value="F:metallopeptidase activity"/>
    <property type="evidence" value="ECO:0007669"/>
    <property type="project" value="UniProtKB-KW"/>
</dbReference>
<evidence type="ECO:0000313" key="11">
    <source>
        <dbReference type="EMBL" id="MFD1321226.1"/>
    </source>
</evidence>
<feature type="domain" description="Peptidase M43 pregnancy-associated plasma-A" evidence="10">
    <location>
        <begin position="241"/>
        <end position="324"/>
    </location>
</feature>
<comment type="caution">
    <text evidence="11">The sequence shown here is derived from an EMBL/GenBank/DDBJ whole genome shotgun (WGS) entry which is preliminary data.</text>
</comment>
<feature type="region of interest" description="Disordered" evidence="9">
    <location>
        <begin position="39"/>
        <end position="76"/>
    </location>
</feature>
<organism evidence="11 12">
    <name type="scientific">Micromonospora sonneratiae</name>
    <dbReference type="NCBI Taxonomy" id="1184706"/>
    <lineage>
        <taxon>Bacteria</taxon>
        <taxon>Bacillati</taxon>
        <taxon>Actinomycetota</taxon>
        <taxon>Actinomycetes</taxon>
        <taxon>Micromonosporales</taxon>
        <taxon>Micromonosporaceae</taxon>
        <taxon>Micromonospora</taxon>
    </lineage>
</organism>
<sequence length="331" mass="35876">MDWQGIRLPLRPTFAAGASLVLLATSTIMGISPAEAVPPDLSHASGQTCTDPVEAPANGRARPGGSDAHDPNELPPAEAARRDHEVDAEYARLMGPGPYAPAERAIYTIPVVVHVIAKNRTRSGGNIPRAMIDAQIRALNTAYTGGKGTNSAPSPFRFRLKKINRVVKSGWYPIVVNSRAEQQMKRKLRVGGARTLNIYTGDLDDNLLGWATFPQKRLDKYDGVVVLAESLPGGTASPYDQGDTAVHEVGHWLNLYHTFQGGCEGSGDAVTDTPAEAQPSFACPEGQDSCAAPGRDPIHNYMDYTYDSCMYQFTPGQVQRMVKAWRAFRAR</sequence>
<dbReference type="PANTHER" id="PTHR47466:SF1">
    <property type="entry name" value="METALLOPROTEASE MEP1 (AFU_ORTHOLOGUE AFUA_1G07730)-RELATED"/>
    <property type="match status" value="1"/>
</dbReference>
<keyword evidence="3" id="KW-0479">Metal-binding</keyword>
<dbReference type="SUPFAM" id="SSF55486">
    <property type="entry name" value="Metalloproteases ('zincins'), catalytic domain"/>
    <property type="match status" value="1"/>
</dbReference>
<proteinExistence type="inferred from homology"/>
<dbReference type="Gene3D" id="3.40.390.10">
    <property type="entry name" value="Collagenase (Catalytic Domain)"/>
    <property type="match status" value="1"/>
</dbReference>
<dbReference type="EMBL" id="JBHTMP010000010">
    <property type="protein sequence ID" value="MFD1321226.1"/>
    <property type="molecule type" value="Genomic_DNA"/>
</dbReference>